<name>A0AAU1HWW3_9ACTN</name>
<feature type="compositionally biased region" description="Basic and acidic residues" evidence="1">
    <location>
        <begin position="1"/>
        <end position="12"/>
    </location>
</feature>
<gene>
    <name evidence="2" type="ORF">OG477_18400</name>
</gene>
<sequence length="65" mass="6633">MSDLTPTRDRPGLHVSKSSPNAPATGSAVCHCGASATATGDAQVRALVAGWDANHGPAHQREGER</sequence>
<organism evidence="2">
    <name type="scientific">Streptomyces sp. NBC_00180</name>
    <dbReference type="NCBI Taxonomy" id="2903632"/>
    <lineage>
        <taxon>Bacteria</taxon>
        <taxon>Bacillati</taxon>
        <taxon>Actinomycetota</taxon>
        <taxon>Actinomycetes</taxon>
        <taxon>Kitasatosporales</taxon>
        <taxon>Streptomycetaceae</taxon>
        <taxon>Streptomyces</taxon>
    </lineage>
</organism>
<reference evidence="2" key="1">
    <citation type="submission" date="2022-10" db="EMBL/GenBank/DDBJ databases">
        <title>The complete genomes of actinobacterial strains from the NBC collection.</title>
        <authorList>
            <person name="Joergensen T.S."/>
            <person name="Alvarez Arevalo M."/>
            <person name="Sterndorff E.B."/>
            <person name="Faurdal D."/>
            <person name="Vuksanovic O."/>
            <person name="Mourched A.-S."/>
            <person name="Charusanti P."/>
            <person name="Shaw S."/>
            <person name="Blin K."/>
            <person name="Weber T."/>
        </authorList>
    </citation>
    <scope>NUCLEOTIDE SEQUENCE</scope>
    <source>
        <strain evidence="2">NBC 00180</strain>
    </source>
</reference>
<evidence type="ECO:0000256" key="1">
    <source>
        <dbReference type="SAM" id="MobiDB-lite"/>
    </source>
</evidence>
<proteinExistence type="predicted"/>
<accession>A0AAU1HWW3</accession>
<dbReference type="AlphaFoldDB" id="A0AAU1HWW3"/>
<evidence type="ECO:0000313" key="2">
    <source>
        <dbReference type="EMBL" id="WTP87222.1"/>
    </source>
</evidence>
<dbReference type="EMBL" id="CP108140">
    <property type="protein sequence ID" value="WTP87222.1"/>
    <property type="molecule type" value="Genomic_DNA"/>
</dbReference>
<feature type="region of interest" description="Disordered" evidence="1">
    <location>
        <begin position="1"/>
        <end position="29"/>
    </location>
</feature>
<protein>
    <submittedName>
        <fullName evidence="2">Uncharacterized protein</fullName>
    </submittedName>
</protein>